<dbReference type="Proteomes" id="UP000010472">
    <property type="component" value="Chromosome"/>
</dbReference>
<dbReference type="eggNOG" id="ENOG5030AWE">
    <property type="taxonomic scope" value="Bacteria"/>
</dbReference>
<proteinExistence type="predicted"/>
<evidence type="ECO:0000313" key="1">
    <source>
        <dbReference type="EMBL" id="AFZ11585.1"/>
    </source>
</evidence>
<organism evidence="1 2">
    <name type="scientific">Crinalium epipsammum PCC 9333</name>
    <dbReference type="NCBI Taxonomy" id="1173022"/>
    <lineage>
        <taxon>Bacteria</taxon>
        <taxon>Bacillati</taxon>
        <taxon>Cyanobacteriota</taxon>
        <taxon>Cyanophyceae</taxon>
        <taxon>Gomontiellales</taxon>
        <taxon>Gomontiellaceae</taxon>
        <taxon>Crinalium</taxon>
    </lineage>
</organism>
<reference evidence="1 2" key="1">
    <citation type="submission" date="2012-06" db="EMBL/GenBank/DDBJ databases">
        <title>Finished chromosome of genome of Crinalium epipsammum PCC 9333.</title>
        <authorList>
            <consortium name="US DOE Joint Genome Institute"/>
            <person name="Gugger M."/>
            <person name="Coursin T."/>
            <person name="Rippka R."/>
            <person name="Tandeau De Marsac N."/>
            <person name="Huntemann M."/>
            <person name="Wei C.-L."/>
            <person name="Han J."/>
            <person name="Detter J.C."/>
            <person name="Han C."/>
            <person name="Tapia R."/>
            <person name="Davenport K."/>
            <person name="Daligault H."/>
            <person name="Erkkila T."/>
            <person name="Gu W."/>
            <person name="Munk A.C.C."/>
            <person name="Teshima H."/>
            <person name="Xu Y."/>
            <person name="Chain P."/>
            <person name="Chen A."/>
            <person name="Krypides N."/>
            <person name="Mavromatis K."/>
            <person name="Markowitz V."/>
            <person name="Szeto E."/>
            <person name="Ivanova N."/>
            <person name="Mikhailova N."/>
            <person name="Ovchinnikova G."/>
            <person name="Pagani I."/>
            <person name="Pati A."/>
            <person name="Goodwin L."/>
            <person name="Peters L."/>
            <person name="Pitluck S."/>
            <person name="Woyke T."/>
            <person name="Kerfeld C."/>
        </authorList>
    </citation>
    <scope>NUCLEOTIDE SEQUENCE [LARGE SCALE GENOMIC DNA]</scope>
    <source>
        <strain evidence="1 2">PCC 9333</strain>
    </source>
</reference>
<dbReference type="AlphaFoldDB" id="K9VWR4"/>
<name>K9VWR4_9CYAN</name>
<dbReference type="STRING" id="1173022.Cri9333_0642"/>
<keyword evidence="2" id="KW-1185">Reference proteome</keyword>
<protein>
    <recommendedName>
        <fullName evidence="3">Fe2OG dioxygenase domain-containing protein</fullName>
    </recommendedName>
</protein>
<evidence type="ECO:0008006" key="3">
    <source>
        <dbReference type="Google" id="ProtNLM"/>
    </source>
</evidence>
<dbReference type="KEGG" id="cep:Cri9333_0642"/>
<sequence length="161" mass="18899">MEQDVSRYAPGRHRIWLFHQANLQMPPETTEAYFDQFFWKISQKIYPGCQIALLTFGGKSNEINSDARIDWHRDHTYAEELAFGINFGGKAEFGYDFNRQAGDRRTIELAPGDVYKFNCKHTHALLSHEAQRFSLILWKIRKDKRYPGLKICDRISKLLTK</sequence>
<accession>K9VWR4</accession>
<gene>
    <name evidence="1" type="ORF">Cri9333_0642</name>
</gene>
<dbReference type="HOGENOM" id="CLU_1640934_0_0_3"/>
<evidence type="ECO:0000313" key="2">
    <source>
        <dbReference type="Proteomes" id="UP000010472"/>
    </source>
</evidence>
<dbReference type="EMBL" id="CP003620">
    <property type="protein sequence ID" value="AFZ11585.1"/>
    <property type="molecule type" value="Genomic_DNA"/>
</dbReference>